<keyword evidence="5" id="KW-1185">Reference proteome</keyword>
<evidence type="ECO:0000313" key="4">
    <source>
        <dbReference type="EMBL" id="KAE8719452.1"/>
    </source>
</evidence>
<proteinExistence type="inferred from homology"/>
<dbReference type="AlphaFoldDB" id="A0A6A3BWT7"/>
<evidence type="ECO:0000256" key="1">
    <source>
        <dbReference type="ARBA" id="ARBA00007727"/>
    </source>
</evidence>
<dbReference type="PANTHER" id="PTHR32285">
    <property type="entry name" value="PROTEIN TRICHOME BIREFRINGENCE-LIKE 9-RELATED"/>
    <property type="match status" value="1"/>
</dbReference>
<comment type="caution">
    <text evidence="4">The sequence shown here is derived from an EMBL/GenBank/DDBJ whole genome shotgun (WGS) entry which is preliminary data.</text>
</comment>
<dbReference type="InterPro" id="IPR029962">
    <property type="entry name" value="TBL"/>
</dbReference>
<evidence type="ECO:0000259" key="3">
    <source>
        <dbReference type="Pfam" id="PF13839"/>
    </source>
</evidence>
<organism evidence="4 5">
    <name type="scientific">Hibiscus syriacus</name>
    <name type="common">Rose of Sharon</name>
    <dbReference type="NCBI Taxonomy" id="106335"/>
    <lineage>
        <taxon>Eukaryota</taxon>
        <taxon>Viridiplantae</taxon>
        <taxon>Streptophyta</taxon>
        <taxon>Embryophyta</taxon>
        <taxon>Tracheophyta</taxon>
        <taxon>Spermatophyta</taxon>
        <taxon>Magnoliopsida</taxon>
        <taxon>eudicotyledons</taxon>
        <taxon>Gunneridae</taxon>
        <taxon>Pentapetalae</taxon>
        <taxon>rosids</taxon>
        <taxon>malvids</taxon>
        <taxon>Malvales</taxon>
        <taxon>Malvaceae</taxon>
        <taxon>Malvoideae</taxon>
        <taxon>Hibiscus</taxon>
    </lineage>
</organism>
<dbReference type="Pfam" id="PF13839">
    <property type="entry name" value="PC-Esterase"/>
    <property type="match status" value="1"/>
</dbReference>
<dbReference type="EMBL" id="VEPZ02000788">
    <property type="protein sequence ID" value="KAE8719452.1"/>
    <property type="molecule type" value="Genomic_DNA"/>
</dbReference>
<sequence>MAKQQQVMPVPPAWGIRSSFQSLVALLIATLVLSAIYMRQSDERLFQYWTKQKYPSGCRRRHSICSPENGFNAKAFLEKLRNKRLVYVGDSFNRNKKVSMVCLVDSVIDPAFRSMHNYGSINIFKATEYNATIEFYWSTLMVESNSDDPLNHRVRERIVRVQAIEKHARAAKWGEIVGENCYGETEPVTEEGYVGGASSKMMRVVDNVLDELKTRGLNVQMVNITQLSDYRKEAHPSIYRKHWETITEEQLVNPKNYSDSIHWCLPGVPDVWNELLYAYILQL</sequence>
<evidence type="ECO:0000256" key="2">
    <source>
        <dbReference type="SAM" id="Phobius"/>
    </source>
</evidence>
<reference evidence="4" key="1">
    <citation type="submission" date="2019-09" db="EMBL/GenBank/DDBJ databases">
        <title>Draft genome information of white flower Hibiscus syriacus.</title>
        <authorList>
            <person name="Kim Y.-M."/>
        </authorList>
    </citation>
    <scope>NUCLEOTIDE SEQUENCE [LARGE SCALE GENOMIC DNA]</scope>
    <source>
        <strain evidence="4">YM2019G1</strain>
    </source>
</reference>
<feature type="domain" description="Trichome birefringence-like C-terminal" evidence="3">
    <location>
        <begin position="166"/>
        <end position="278"/>
    </location>
</feature>
<evidence type="ECO:0000313" key="5">
    <source>
        <dbReference type="Proteomes" id="UP000436088"/>
    </source>
</evidence>
<keyword evidence="2" id="KW-0472">Membrane</keyword>
<gene>
    <name evidence="4" type="ORF">F3Y22_tig00109957pilonHSYRG00086</name>
</gene>
<keyword evidence="2" id="KW-1133">Transmembrane helix</keyword>
<dbReference type="GO" id="GO:0016413">
    <property type="term" value="F:O-acetyltransferase activity"/>
    <property type="evidence" value="ECO:0007669"/>
    <property type="project" value="InterPro"/>
</dbReference>
<keyword evidence="2" id="KW-0812">Transmembrane</keyword>
<feature type="transmembrane region" description="Helical" evidence="2">
    <location>
        <begin position="20"/>
        <end position="38"/>
    </location>
</feature>
<dbReference type="InterPro" id="IPR026057">
    <property type="entry name" value="TBL_C"/>
</dbReference>
<dbReference type="PANTHER" id="PTHR32285:SF11">
    <property type="entry name" value="PROTEIN TRICHOME BIREFRINGENCE-LIKE 34"/>
    <property type="match status" value="1"/>
</dbReference>
<dbReference type="GO" id="GO:0005794">
    <property type="term" value="C:Golgi apparatus"/>
    <property type="evidence" value="ECO:0007669"/>
    <property type="project" value="TreeGrafter"/>
</dbReference>
<dbReference type="Proteomes" id="UP000436088">
    <property type="component" value="Unassembled WGS sequence"/>
</dbReference>
<name>A0A6A3BWT7_HIBSY</name>
<protein>
    <submittedName>
        <fullName evidence="4">Protein trichome birefringence-like 34</fullName>
    </submittedName>
</protein>
<accession>A0A6A3BWT7</accession>
<comment type="similarity">
    <text evidence="1">Belongs to the PC-esterase family. TBL subfamily.</text>
</comment>